<dbReference type="Proteomes" id="UP000559885">
    <property type="component" value="Unassembled WGS sequence"/>
</dbReference>
<dbReference type="EC" id="1.1.1.77" evidence="5"/>
<dbReference type="InterPro" id="IPR039697">
    <property type="entry name" value="Alcohol_dehydrogenase_Fe"/>
</dbReference>
<name>A0A841ZSG9_9LIST</name>
<dbReference type="PROSITE" id="PS00060">
    <property type="entry name" value="ADH_IRON_2"/>
    <property type="match status" value="1"/>
</dbReference>
<dbReference type="InterPro" id="IPR056798">
    <property type="entry name" value="ADH_Fe_C"/>
</dbReference>
<dbReference type="Pfam" id="PF25137">
    <property type="entry name" value="ADH_Fe_C"/>
    <property type="match status" value="1"/>
</dbReference>
<evidence type="ECO:0000256" key="1">
    <source>
        <dbReference type="ARBA" id="ARBA00007358"/>
    </source>
</evidence>
<evidence type="ECO:0000259" key="3">
    <source>
        <dbReference type="Pfam" id="PF00465"/>
    </source>
</evidence>
<dbReference type="NCBIfam" id="NF007911">
    <property type="entry name" value="PRK10624.1"/>
    <property type="match status" value="1"/>
</dbReference>
<dbReference type="PANTHER" id="PTHR11496:SF106">
    <property type="entry name" value="LACTALDEHYDE REDUCTASE"/>
    <property type="match status" value="1"/>
</dbReference>
<dbReference type="GO" id="GO:0004022">
    <property type="term" value="F:alcohol dehydrogenase (NAD+) activity"/>
    <property type="evidence" value="ECO:0007669"/>
    <property type="project" value="TreeGrafter"/>
</dbReference>
<organism evidence="5 6">
    <name type="scientific">Listeria aquatica</name>
    <dbReference type="NCBI Taxonomy" id="1494960"/>
    <lineage>
        <taxon>Bacteria</taxon>
        <taxon>Bacillati</taxon>
        <taxon>Bacillota</taxon>
        <taxon>Bacilli</taxon>
        <taxon>Bacillales</taxon>
        <taxon>Listeriaceae</taxon>
        <taxon>Listeria</taxon>
    </lineage>
</organism>
<dbReference type="FunFam" id="3.40.50.1970:FF:000003">
    <property type="entry name" value="Alcohol dehydrogenase, iron-containing"/>
    <property type="match status" value="1"/>
</dbReference>
<dbReference type="InterPro" id="IPR001670">
    <property type="entry name" value="ADH_Fe/GldA"/>
</dbReference>
<feature type="domain" description="Alcohol dehydrogenase iron-type/glycerol dehydrogenase GldA" evidence="3">
    <location>
        <begin position="25"/>
        <end position="191"/>
    </location>
</feature>
<keyword evidence="2 5" id="KW-0560">Oxidoreductase</keyword>
<gene>
    <name evidence="5" type="primary">fucO</name>
    <name evidence="5" type="ORF">HB912_12645</name>
</gene>
<dbReference type="Gene3D" id="3.40.50.1970">
    <property type="match status" value="1"/>
</dbReference>
<dbReference type="SUPFAM" id="SSF56796">
    <property type="entry name" value="Dehydroquinate synthase-like"/>
    <property type="match status" value="1"/>
</dbReference>
<dbReference type="GO" id="GO:0008912">
    <property type="term" value="F:lactaldehyde reductase activity"/>
    <property type="evidence" value="ECO:0007669"/>
    <property type="project" value="UniProtKB-EC"/>
</dbReference>
<dbReference type="GO" id="GO:0046872">
    <property type="term" value="F:metal ion binding"/>
    <property type="evidence" value="ECO:0007669"/>
    <property type="project" value="InterPro"/>
</dbReference>
<evidence type="ECO:0000256" key="2">
    <source>
        <dbReference type="ARBA" id="ARBA00023002"/>
    </source>
</evidence>
<feature type="domain" description="Fe-containing alcohol dehydrogenase-like C-terminal" evidence="4">
    <location>
        <begin position="204"/>
        <end position="396"/>
    </location>
</feature>
<dbReference type="EMBL" id="JAARRM010000008">
    <property type="protein sequence ID" value="MBC1522497.1"/>
    <property type="molecule type" value="Genomic_DNA"/>
</dbReference>
<dbReference type="InterPro" id="IPR018211">
    <property type="entry name" value="ADH_Fe_CS"/>
</dbReference>
<protein>
    <submittedName>
        <fullName evidence="5">Lactaldehyde reductase</fullName>
        <ecNumber evidence="5">1.1.1.77</ecNumber>
    </submittedName>
</protein>
<reference evidence="5 6" key="1">
    <citation type="submission" date="2020-03" db="EMBL/GenBank/DDBJ databases">
        <title>Soil Listeria distribution.</title>
        <authorList>
            <person name="Liao J."/>
            <person name="Wiedmann M."/>
        </authorList>
    </citation>
    <scope>NUCLEOTIDE SEQUENCE [LARGE SCALE GENOMIC DNA]</scope>
    <source>
        <strain evidence="5 6">FSL L7-1507</strain>
    </source>
</reference>
<dbReference type="FunFam" id="1.20.1090.10:FF:000001">
    <property type="entry name" value="Aldehyde-alcohol dehydrogenase"/>
    <property type="match status" value="1"/>
</dbReference>
<accession>A0A841ZSG9</accession>
<evidence type="ECO:0000259" key="4">
    <source>
        <dbReference type="Pfam" id="PF25137"/>
    </source>
</evidence>
<dbReference type="NCBIfam" id="TIGR02638">
    <property type="entry name" value="lactal_redase"/>
    <property type="match status" value="1"/>
</dbReference>
<dbReference type="InterPro" id="IPR013460">
    <property type="entry name" value="Lactal_redase"/>
</dbReference>
<dbReference type="CDD" id="cd08176">
    <property type="entry name" value="LPO"/>
    <property type="match status" value="1"/>
</dbReference>
<dbReference type="PROSITE" id="PS00913">
    <property type="entry name" value="ADH_IRON_1"/>
    <property type="match status" value="1"/>
</dbReference>
<dbReference type="AlphaFoldDB" id="A0A841ZSG9"/>
<dbReference type="PANTHER" id="PTHR11496">
    <property type="entry name" value="ALCOHOL DEHYDROGENASE"/>
    <property type="match status" value="1"/>
</dbReference>
<evidence type="ECO:0000313" key="5">
    <source>
        <dbReference type="EMBL" id="MBC1522497.1"/>
    </source>
</evidence>
<evidence type="ECO:0000313" key="6">
    <source>
        <dbReference type="Proteomes" id="UP000559885"/>
    </source>
</evidence>
<sequence>MLFIVKKLTKELFNVVNRMILNETSYFGKGAISKIAEEVEKRAFQKGLVVTDQGIVKSGLLDKITVILEQNQLNFEVFDGIKPNPSMQDVTEGVHMLKTSGADYILAVGGGSPIDTAKAMGIIHTNPQHADILSLEGEPGTKKPSLPILAVPTTSGTAAEVTINYVITDAANNRKFVCVDPHDIPVCAFVDSDMMLGMPKGLAAATGMDALTHAIEGYITKGAWALTDSLHLKAIEIISHALEASVSGSEKAREEMALGQYMAGMGFSNVGLGLVHGMAHPLSAWYDVPHGVACASLLPIVMDYNKAETGEKYRDIAIAMSVPDAATLPLEEVREKAVEAVKSLGIAVGIPQNISELGVQEADLEAIASDALKDVCTGGNPREASLHDILALYKAML</sequence>
<dbReference type="Gene3D" id="1.20.1090.10">
    <property type="entry name" value="Dehydroquinate synthase-like - alpha domain"/>
    <property type="match status" value="1"/>
</dbReference>
<comment type="caution">
    <text evidence="5">The sequence shown here is derived from an EMBL/GenBank/DDBJ whole genome shotgun (WGS) entry which is preliminary data.</text>
</comment>
<comment type="similarity">
    <text evidence="1">Belongs to the iron-containing alcohol dehydrogenase family.</text>
</comment>
<proteinExistence type="inferred from homology"/>
<dbReference type="Pfam" id="PF00465">
    <property type="entry name" value="Fe-ADH"/>
    <property type="match status" value="1"/>
</dbReference>